<evidence type="ECO:0000256" key="1">
    <source>
        <dbReference type="SAM" id="MobiDB-lite"/>
    </source>
</evidence>
<organism evidence="3 4">
    <name type="scientific">Nocardiopsis tropica</name>
    <dbReference type="NCBI Taxonomy" id="109330"/>
    <lineage>
        <taxon>Bacteria</taxon>
        <taxon>Bacillati</taxon>
        <taxon>Actinomycetota</taxon>
        <taxon>Actinomycetes</taxon>
        <taxon>Streptosporangiales</taxon>
        <taxon>Nocardiopsidaceae</taxon>
        <taxon>Nocardiopsis</taxon>
    </lineage>
</organism>
<feature type="transmembrane region" description="Helical" evidence="2">
    <location>
        <begin position="40"/>
        <end position="59"/>
    </location>
</feature>
<feature type="transmembrane region" description="Helical" evidence="2">
    <location>
        <begin position="97"/>
        <end position="116"/>
    </location>
</feature>
<gene>
    <name evidence="3" type="ORF">ABUK86_22745</name>
</gene>
<dbReference type="InterPro" id="IPR045393">
    <property type="entry name" value="DUF6518"/>
</dbReference>
<feature type="compositionally biased region" description="Low complexity" evidence="1">
    <location>
        <begin position="1"/>
        <end position="14"/>
    </location>
</feature>
<dbReference type="Proteomes" id="UP001432401">
    <property type="component" value="Unassembled WGS sequence"/>
</dbReference>
<keyword evidence="2" id="KW-1133">Transmembrane helix</keyword>
<feature type="transmembrane region" description="Helical" evidence="2">
    <location>
        <begin position="184"/>
        <end position="203"/>
    </location>
</feature>
<reference evidence="3 4" key="1">
    <citation type="submission" date="2024-06" db="EMBL/GenBank/DDBJ databases">
        <authorList>
            <person name="Bataeva Y.V."/>
            <person name="Grigorian L.N."/>
            <person name="Solomentsev V.I."/>
        </authorList>
    </citation>
    <scope>NUCLEOTIDE SEQUENCE [LARGE SCALE GENOMIC DNA]</scope>
    <source>
        <strain evidence="4">SCPM-O-B-12605 (RCAM04882)</strain>
    </source>
</reference>
<name>A0ABV2A0E1_9ACTN</name>
<evidence type="ECO:0000313" key="4">
    <source>
        <dbReference type="Proteomes" id="UP001432401"/>
    </source>
</evidence>
<dbReference type="Pfam" id="PF20128">
    <property type="entry name" value="DUF6518"/>
    <property type="match status" value="1"/>
</dbReference>
<feature type="transmembrane region" description="Helical" evidence="2">
    <location>
        <begin position="154"/>
        <end position="172"/>
    </location>
</feature>
<feature type="transmembrane region" description="Helical" evidence="2">
    <location>
        <begin position="71"/>
        <end position="90"/>
    </location>
</feature>
<evidence type="ECO:0000313" key="3">
    <source>
        <dbReference type="EMBL" id="MES0836614.1"/>
    </source>
</evidence>
<feature type="region of interest" description="Disordered" evidence="1">
    <location>
        <begin position="1"/>
        <end position="25"/>
    </location>
</feature>
<accession>A0ABV2A0E1</accession>
<keyword evidence="4" id="KW-1185">Reference proteome</keyword>
<feature type="transmembrane region" description="Helical" evidence="2">
    <location>
        <begin position="128"/>
        <end position="147"/>
    </location>
</feature>
<keyword evidence="2" id="KW-0472">Membrane</keyword>
<feature type="transmembrane region" description="Helical" evidence="2">
    <location>
        <begin position="215"/>
        <end position="238"/>
    </location>
</feature>
<dbReference type="EMBL" id="JBEQNB010000013">
    <property type="protein sequence ID" value="MES0836614.1"/>
    <property type="molecule type" value="Genomic_DNA"/>
</dbReference>
<protein>
    <submittedName>
        <fullName evidence="3">DUF6518 family protein</fullName>
    </submittedName>
</protein>
<evidence type="ECO:0000256" key="2">
    <source>
        <dbReference type="SAM" id="Phobius"/>
    </source>
</evidence>
<dbReference type="RefSeq" id="WP_352985403.1">
    <property type="nucleotide sequence ID" value="NZ_JBEQNA010000012.1"/>
</dbReference>
<proteinExistence type="predicted"/>
<comment type="caution">
    <text evidence="3">The sequence shown here is derived from an EMBL/GenBank/DDBJ whole genome shotgun (WGS) entry which is preliminary data.</text>
</comment>
<keyword evidence="2" id="KW-0812">Transmembrane</keyword>
<sequence>MSTDPTPSTPMSPTGRNLGRNSPPADPPSAVRLFLDRRPALLLALSAAVGLACGALAVLVDGLSSDGLPFLEWSVGLYVAPPVLLGWSAVRPWAATAAGSLAYLSAVLAHLATAHLTVDDYNLLEYRVWAPLGFAMGALLGFAGNGFHSRSTTVRVFAAGLPLGLLAVFLWVSVQAQADSGGTAVHPGALLLDGILALGLLALCRGWATRFKALLCAAALGLPLAFGQFCLFVLVWWASGDH</sequence>